<proteinExistence type="predicted"/>
<dbReference type="AlphaFoldDB" id="A0AAQ3RF39"/>
<dbReference type="Proteomes" id="UP001374535">
    <property type="component" value="Chromosome 11"/>
</dbReference>
<evidence type="ECO:0000313" key="1">
    <source>
        <dbReference type="EMBL" id="WVY90568.1"/>
    </source>
</evidence>
<gene>
    <name evidence="1" type="ORF">V8G54_036082</name>
</gene>
<accession>A0AAQ3RF39</accession>
<evidence type="ECO:0000313" key="2">
    <source>
        <dbReference type="Proteomes" id="UP001374535"/>
    </source>
</evidence>
<name>A0AAQ3RF39_VIGMU</name>
<feature type="non-terminal residue" evidence="1">
    <location>
        <position position="1"/>
    </location>
</feature>
<protein>
    <submittedName>
        <fullName evidence="1">Uncharacterized protein</fullName>
    </submittedName>
</protein>
<organism evidence="1 2">
    <name type="scientific">Vigna mungo</name>
    <name type="common">Black gram</name>
    <name type="synonym">Phaseolus mungo</name>
    <dbReference type="NCBI Taxonomy" id="3915"/>
    <lineage>
        <taxon>Eukaryota</taxon>
        <taxon>Viridiplantae</taxon>
        <taxon>Streptophyta</taxon>
        <taxon>Embryophyta</taxon>
        <taxon>Tracheophyta</taxon>
        <taxon>Spermatophyta</taxon>
        <taxon>Magnoliopsida</taxon>
        <taxon>eudicotyledons</taxon>
        <taxon>Gunneridae</taxon>
        <taxon>Pentapetalae</taxon>
        <taxon>rosids</taxon>
        <taxon>fabids</taxon>
        <taxon>Fabales</taxon>
        <taxon>Fabaceae</taxon>
        <taxon>Papilionoideae</taxon>
        <taxon>50 kb inversion clade</taxon>
        <taxon>NPAAA clade</taxon>
        <taxon>indigoferoid/millettioid clade</taxon>
        <taxon>Phaseoleae</taxon>
        <taxon>Vigna</taxon>
    </lineage>
</organism>
<keyword evidence="2" id="KW-1185">Reference proteome</keyword>
<sequence length="199" mass="22042">LNQRNITLLFRILPISSPNRHENKKLNKKAKHDLRIVRAEGETAIDEGRGEGLADIGEKVDGSVEIGRGRTVDDADDAESFAVRLKVLPGTGRRAAEDKLEAEGSGVPGLDGEGGLLVFCVEGANGGERDRVQREQHGVVVPQHVRRHRSYRNNCHLNHRRSFDAHFRLHCYGGAWLLPLSKTTLLPNAYTITNNISEN</sequence>
<reference evidence="1 2" key="1">
    <citation type="journal article" date="2023" name="Life. Sci Alliance">
        <title>Evolutionary insights into 3D genome organization and epigenetic landscape of Vigna mungo.</title>
        <authorList>
            <person name="Junaid A."/>
            <person name="Singh B."/>
            <person name="Bhatia S."/>
        </authorList>
    </citation>
    <scope>NUCLEOTIDE SEQUENCE [LARGE SCALE GENOMIC DNA]</scope>
    <source>
        <strain evidence="1">Urdbean</strain>
    </source>
</reference>
<dbReference type="EMBL" id="CP144690">
    <property type="protein sequence ID" value="WVY90568.1"/>
    <property type="molecule type" value="Genomic_DNA"/>
</dbReference>